<dbReference type="AlphaFoldDB" id="A0A3N6Q974"/>
<dbReference type="Proteomes" id="UP000272778">
    <property type="component" value="Unassembled WGS sequence"/>
</dbReference>
<organism evidence="1 2">
    <name type="scientific">Paraburkholderia dinghuensis</name>
    <dbReference type="NCBI Taxonomy" id="2305225"/>
    <lineage>
        <taxon>Bacteria</taxon>
        <taxon>Pseudomonadati</taxon>
        <taxon>Pseudomonadota</taxon>
        <taxon>Betaproteobacteria</taxon>
        <taxon>Burkholderiales</taxon>
        <taxon>Burkholderiaceae</taxon>
        <taxon>Paraburkholderia</taxon>
    </lineage>
</organism>
<comment type="caution">
    <text evidence="1">The sequence shown here is derived from an EMBL/GenBank/DDBJ whole genome shotgun (WGS) entry which is preliminary data.</text>
</comment>
<name>A0A3N6Q974_9BURK</name>
<reference evidence="1 2" key="1">
    <citation type="submission" date="2018-11" db="EMBL/GenBank/DDBJ databases">
        <title>Paraburkholderia sp. DHOA04, isolated from soil.</title>
        <authorList>
            <person name="Gao Z.-H."/>
            <person name="Qiu L.-H."/>
            <person name="Fu J.-C."/>
        </authorList>
    </citation>
    <scope>NUCLEOTIDE SEQUENCE [LARGE SCALE GENOMIC DNA]</scope>
    <source>
        <strain evidence="1 2">DHOA04</strain>
    </source>
</reference>
<gene>
    <name evidence="1" type="ORF">D1Y85_04505</name>
</gene>
<keyword evidence="2" id="KW-1185">Reference proteome</keyword>
<protein>
    <submittedName>
        <fullName evidence="1">Uncharacterized protein</fullName>
    </submittedName>
</protein>
<evidence type="ECO:0000313" key="2">
    <source>
        <dbReference type="Proteomes" id="UP000272778"/>
    </source>
</evidence>
<accession>A0A3N6Q974</accession>
<evidence type="ECO:0000313" key="1">
    <source>
        <dbReference type="EMBL" id="RQH09126.1"/>
    </source>
</evidence>
<proteinExistence type="predicted"/>
<dbReference type="EMBL" id="RQIS01000002">
    <property type="protein sequence ID" value="RQH09126.1"/>
    <property type="molecule type" value="Genomic_DNA"/>
</dbReference>
<sequence length="74" mass="7802">MGGLRAGGIAIVGSARTPGTSHPTDCANLVPAFRVERQSALAWQCSTKRNPALFIGYLKENKAGFTPELKSAVD</sequence>
<dbReference type="RefSeq" id="WP_124149826.1">
    <property type="nucleotide sequence ID" value="NZ_RQIS01000002.1"/>
</dbReference>